<reference evidence="4 5" key="1">
    <citation type="submission" date="2019-08" db="EMBL/GenBank/DDBJ databases">
        <title>In-depth cultivation of the pig gut microbiome towards novel bacterial diversity and tailored functional studies.</title>
        <authorList>
            <person name="Wylensek D."/>
            <person name="Hitch T.C.A."/>
            <person name="Clavel T."/>
        </authorList>
    </citation>
    <scope>NUCLEOTIDE SEQUENCE [LARGE SCALE GENOMIC DNA]</scope>
    <source>
        <strain evidence="4 5">BSM-380-WT-5A</strain>
    </source>
</reference>
<accession>A0A7X2TL97</accession>
<feature type="region of interest" description="Disordered" evidence="2">
    <location>
        <begin position="339"/>
        <end position="368"/>
    </location>
</feature>
<dbReference type="InterPro" id="IPR006343">
    <property type="entry name" value="DnaB/C_C"/>
</dbReference>
<feature type="compositionally biased region" description="Basic and acidic residues" evidence="2">
    <location>
        <begin position="339"/>
        <end position="353"/>
    </location>
</feature>
<keyword evidence="5" id="KW-1185">Reference proteome</keyword>
<dbReference type="EMBL" id="VUMS01000004">
    <property type="protein sequence ID" value="MST65650.1"/>
    <property type="molecule type" value="Genomic_DNA"/>
</dbReference>
<dbReference type="PANTHER" id="PTHR37293:SF5">
    <property type="entry name" value="DNA REPLICATION PROTEIN"/>
    <property type="match status" value="1"/>
</dbReference>
<gene>
    <name evidence="4" type="ORF">FYJ57_02635</name>
</gene>
<dbReference type="AlphaFoldDB" id="A0A7X2TL97"/>
<protein>
    <submittedName>
        <fullName evidence="4">DnaD domain protein</fullName>
    </submittedName>
</protein>
<evidence type="ECO:0000313" key="5">
    <source>
        <dbReference type="Proteomes" id="UP000440513"/>
    </source>
</evidence>
<feature type="compositionally biased region" description="Low complexity" evidence="2">
    <location>
        <begin position="141"/>
        <end position="152"/>
    </location>
</feature>
<comment type="similarity">
    <text evidence="1">Belongs to the DnaB/DnaD family.</text>
</comment>
<organism evidence="4 5">
    <name type="scientific">Oliverpabstia intestinalis</name>
    <dbReference type="NCBI Taxonomy" id="2606633"/>
    <lineage>
        <taxon>Bacteria</taxon>
        <taxon>Bacillati</taxon>
        <taxon>Bacillota</taxon>
        <taxon>Clostridia</taxon>
        <taxon>Lachnospirales</taxon>
        <taxon>Lachnospiraceae</taxon>
        <taxon>Oliverpabstia</taxon>
    </lineage>
</organism>
<evidence type="ECO:0000259" key="3">
    <source>
        <dbReference type="Pfam" id="PF07261"/>
    </source>
</evidence>
<dbReference type="Gene3D" id="1.10.10.630">
    <property type="entry name" value="DnaD domain-like"/>
    <property type="match status" value="2"/>
</dbReference>
<evidence type="ECO:0000256" key="1">
    <source>
        <dbReference type="ARBA" id="ARBA00093462"/>
    </source>
</evidence>
<feature type="region of interest" description="Disordered" evidence="2">
    <location>
        <begin position="116"/>
        <end position="158"/>
    </location>
</feature>
<dbReference type="NCBIfam" id="TIGR01446">
    <property type="entry name" value="DnaD_dom"/>
    <property type="match status" value="2"/>
</dbReference>
<dbReference type="InterPro" id="IPR034829">
    <property type="entry name" value="DnaD-like_sf"/>
</dbReference>
<comment type="caution">
    <text evidence="4">The sequence shown here is derived from an EMBL/GenBank/DDBJ whole genome shotgun (WGS) entry which is preliminary data.</text>
</comment>
<dbReference type="Pfam" id="PF07261">
    <property type="entry name" value="DnaB_2"/>
    <property type="match status" value="2"/>
</dbReference>
<evidence type="ECO:0000313" key="4">
    <source>
        <dbReference type="EMBL" id="MST65650.1"/>
    </source>
</evidence>
<sequence length="382" mass="43297">MQLSLHNGSSSGVTIISNIFIDYYMPRANGEFVKIYLYLLRSLQSGDTALDLAAVADVFDCTESDVLRTLRYWENQKLVVLAGTDTQTSIDFLQPMVPDTVQNTLAEQAITQISPATSTNTVTSGSPSTAGASVTPAGNAPQTGTQPSQTTGNKKTMSADRLKELREQEDVRQILFLAESYLGTTLSRTVTDELLYIYEELHFSVDLFDYLIEYCVSKGSKDIHYIKKVAFSWHEAGIDTVTRAKQETTTYHRNYFSILKAFGISNRNPIQSEIHMIDHWMKDYGFTMDILTEACSRTVASTGKANFRYADRILSDWKDKGVRHLTDIQALDTLHRQLQSDRQEQKQRQEQKGIRPSGSGNRFNNFQQRNYDYDQLENQLLK</sequence>
<dbReference type="InterPro" id="IPR053162">
    <property type="entry name" value="DnaD"/>
</dbReference>
<dbReference type="SUPFAM" id="SSF158499">
    <property type="entry name" value="DnaD domain-like"/>
    <property type="match status" value="2"/>
</dbReference>
<dbReference type="RefSeq" id="WP_154431428.1">
    <property type="nucleotide sequence ID" value="NZ_VUMS01000004.1"/>
</dbReference>
<dbReference type="InterPro" id="IPR017019">
    <property type="entry name" value="DNA_replication_prd_bac"/>
</dbReference>
<dbReference type="Proteomes" id="UP000440513">
    <property type="component" value="Unassembled WGS sequence"/>
</dbReference>
<feature type="compositionally biased region" description="Polar residues" evidence="2">
    <location>
        <begin position="116"/>
        <end position="132"/>
    </location>
</feature>
<feature type="domain" description="DnaB/C C-terminal" evidence="3">
    <location>
        <begin position="268"/>
        <end position="329"/>
    </location>
</feature>
<name>A0A7X2TL97_9FIRM</name>
<proteinExistence type="inferred from homology"/>
<dbReference type="PIRSF" id="PIRSF033722">
    <property type="entry name" value="DnaD_CA_C3587_prd"/>
    <property type="match status" value="1"/>
</dbReference>
<dbReference type="PANTHER" id="PTHR37293">
    <property type="entry name" value="PHAGE REPLICATION PROTEIN-RELATED"/>
    <property type="match status" value="1"/>
</dbReference>
<evidence type="ECO:0000256" key="2">
    <source>
        <dbReference type="SAM" id="MobiDB-lite"/>
    </source>
</evidence>
<feature type="compositionally biased region" description="Polar residues" evidence="2">
    <location>
        <begin position="358"/>
        <end position="368"/>
    </location>
</feature>
<feature type="domain" description="DnaB/C C-terminal" evidence="3">
    <location>
        <begin position="176"/>
        <end position="247"/>
    </location>
</feature>